<dbReference type="PROSITE" id="PS01186">
    <property type="entry name" value="EGF_2"/>
    <property type="match status" value="1"/>
</dbReference>
<evidence type="ECO:0000256" key="10">
    <source>
        <dbReference type="ARBA" id="ARBA00022989"/>
    </source>
</evidence>
<feature type="disulfide bond" evidence="15">
    <location>
        <begin position="660"/>
        <end position="669"/>
    </location>
</feature>
<keyword evidence="15" id="KW-0245">EGF-like domain</keyword>
<dbReference type="CDD" id="cd04269">
    <property type="entry name" value="ZnMc_adamalysin_II_like"/>
    <property type="match status" value="1"/>
</dbReference>
<evidence type="ECO:0000259" key="20">
    <source>
        <dbReference type="PROSITE" id="PS50215"/>
    </source>
</evidence>
<dbReference type="SUPFAM" id="SSF55486">
    <property type="entry name" value="Metalloproteases ('zincins'), catalytic domain"/>
    <property type="match status" value="1"/>
</dbReference>
<dbReference type="GO" id="GO:0005576">
    <property type="term" value="C:extracellular region"/>
    <property type="evidence" value="ECO:0007669"/>
    <property type="project" value="UniProtKB-SubCell"/>
</dbReference>
<protein>
    <recommendedName>
        <fullName evidence="23">Disintegrin and metalloproteinase domain-containing protein 20-like</fullName>
    </recommendedName>
</protein>
<gene>
    <name evidence="21" type="primary">LOC123026280</name>
</gene>
<keyword evidence="8" id="KW-0378">Hydrolase</keyword>
<comment type="caution">
    <text evidence="15">Lacks conserved residue(s) required for the propagation of feature annotation.</text>
</comment>
<feature type="domain" description="Peptidase M12B" evidence="20">
    <location>
        <begin position="216"/>
        <end position="405"/>
    </location>
</feature>
<evidence type="ECO:0000256" key="13">
    <source>
        <dbReference type="ARBA" id="ARBA00023240"/>
    </source>
</evidence>
<evidence type="ECO:0008006" key="23">
    <source>
        <dbReference type="Google" id="ProtNLM"/>
    </source>
</evidence>
<dbReference type="PANTHER" id="PTHR11905">
    <property type="entry name" value="ADAM A DISINTEGRIN AND METALLOPROTEASE DOMAIN"/>
    <property type="match status" value="1"/>
</dbReference>
<dbReference type="GO" id="GO:0004222">
    <property type="term" value="F:metalloendopeptidase activity"/>
    <property type="evidence" value="ECO:0007669"/>
    <property type="project" value="InterPro"/>
</dbReference>
<dbReference type="PROSITE" id="PS00427">
    <property type="entry name" value="DISINTEGRIN_1"/>
    <property type="match status" value="1"/>
</dbReference>
<comment type="subcellular location">
    <subcellularLocation>
        <location evidence="2">Membrane</location>
        <topology evidence="2">Single-pass type I membrane protein</topology>
    </subcellularLocation>
    <subcellularLocation>
        <location evidence="3">Secreted</location>
    </subcellularLocation>
</comment>
<keyword evidence="7 16" id="KW-0479">Metal-binding</keyword>
<dbReference type="Proteomes" id="UP000694545">
    <property type="component" value="Unplaced"/>
</dbReference>
<reference evidence="21" key="1">
    <citation type="submission" date="2025-08" db="UniProtKB">
        <authorList>
            <consortium name="Ensembl"/>
        </authorList>
    </citation>
    <scope>IDENTIFICATION</scope>
</reference>
<comment type="cofactor">
    <cofactor evidence="1">
        <name>Zn(2+)</name>
        <dbReference type="ChEBI" id="CHEBI:29105"/>
    </cofactor>
</comment>
<feature type="disulfide bond" evidence="14">
    <location>
        <begin position="471"/>
        <end position="491"/>
    </location>
</feature>
<dbReference type="PANTHER" id="PTHR11905:SF251">
    <property type="entry name" value="MEDIATOR COMPLEX SUBUNIT 6"/>
    <property type="match status" value="1"/>
</dbReference>
<evidence type="ECO:0000256" key="9">
    <source>
        <dbReference type="ARBA" id="ARBA00022833"/>
    </source>
</evidence>
<evidence type="ECO:0000313" key="22">
    <source>
        <dbReference type="Proteomes" id="UP000694545"/>
    </source>
</evidence>
<dbReference type="GO" id="GO:1990913">
    <property type="term" value="C:sperm head plasma membrane"/>
    <property type="evidence" value="ECO:0007669"/>
    <property type="project" value="TreeGrafter"/>
</dbReference>
<feature type="active site" evidence="16">
    <location>
        <position position="351"/>
    </location>
</feature>
<dbReference type="SMART" id="SM00050">
    <property type="entry name" value="DISIN"/>
    <property type="match status" value="1"/>
</dbReference>
<dbReference type="Pfam" id="PF01421">
    <property type="entry name" value="Reprolysin"/>
    <property type="match status" value="1"/>
</dbReference>
<evidence type="ECO:0000256" key="14">
    <source>
        <dbReference type="PROSITE-ProRule" id="PRU00068"/>
    </source>
</evidence>
<dbReference type="InterPro" id="IPR001762">
    <property type="entry name" value="Disintegrin_dom"/>
</dbReference>
<feature type="transmembrane region" description="Helical" evidence="17">
    <location>
        <begin position="690"/>
        <end position="715"/>
    </location>
</feature>
<dbReference type="GO" id="GO:0008584">
    <property type="term" value="P:male gonad development"/>
    <property type="evidence" value="ECO:0007669"/>
    <property type="project" value="TreeGrafter"/>
</dbReference>
<feature type="domain" description="Disintegrin" evidence="19">
    <location>
        <begin position="413"/>
        <end position="499"/>
    </location>
</feature>
<feature type="binding site" evidence="16">
    <location>
        <position position="354"/>
    </location>
    <ligand>
        <name>Zn(2+)</name>
        <dbReference type="ChEBI" id="CHEBI:29105"/>
        <note>catalytic</note>
    </ligand>
</feature>
<reference evidence="21" key="2">
    <citation type="submission" date="2025-09" db="UniProtKB">
        <authorList>
            <consortium name="Ensembl"/>
        </authorList>
    </citation>
    <scope>IDENTIFICATION</scope>
</reference>
<keyword evidence="5" id="KW-0800">Toxin</keyword>
<dbReference type="InterPro" id="IPR001590">
    <property type="entry name" value="Peptidase_M12B"/>
</dbReference>
<keyword evidence="11 17" id="KW-0472">Membrane</keyword>
<evidence type="ECO:0000256" key="15">
    <source>
        <dbReference type="PROSITE-ProRule" id="PRU00076"/>
    </source>
</evidence>
<dbReference type="SUPFAM" id="SSF57552">
    <property type="entry name" value="Blood coagulation inhibitor (disintegrin)"/>
    <property type="match status" value="1"/>
</dbReference>
<feature type="binding site" evidence="16">
    <location>
        <position position="360"/>
    </location>
    <ligand>
        <name>Zn(2+)</name>
        <dbReference type="ChEBI" id="CHEBI:29105"/>
        <note>catalytic</note>
    </ligand>
</feature>
<dbReference type="PROSITE" id="PS50214">
    <property type="entry name" value="DISINTEGRIN_2"/>
    <property type="match status" value="1"/>
</dbReference>
<evidence type="ECO:0000256" key="4">
    <source>
        <dbReference type="ARBA" id="ARBA00022525"/>
    </source>
</evidence>
<evidence type="ECO:0000256" key="11">
    <source>
        <dbReference type="ARBA" id="ARBA00023136"/>
    </source>
</evidence>
<dbReference type="InterPro" id="IPR024079">
    <property type="entry name" value="MetalloPept_cat_dom_sf"/>
</dbReference>
<evidence type="ECO:0000256" key="7">
    <source>
        <dbReference type="ARBA" id="ARBA00022723"/>
    </source>
</evidence>
<evidence type="ECO:0000256" key="2">
    <source>
        <dbReference type="ARBA" id="ARBA00004479"/>
    </source>
</evidence>
<feature type="disulfide bond" evidence="16">
    <location>
        <begin position="367"/>
        <end position="372"/>
    </location>
</feature>
<evidence type="ECO:0000256" key="16">
    <source>
        <dbReference type="PROSITE-ProRule" id="PRU00276"/>
    </source>
</evidence>
<dbReference type="GO" id="GO:0046872">
    <property type="term" value="F:metal ion binding"/>
    <property type="evidence" value="ECO:0007669"/>
    <property type="project" value="UniProtKB-KW"/>
</dbReference>
<accession>A0A8D2ISC1</accession>
<name>A0A8D2ISC1_VARKO</name>
<evidence type="ECO:0000313" key="21">
    <source>
        <dbReference type="Ensembl" id="ENSVKKP00000001357.1"/>
    </source>
</evidence>
<evidence type="ECO:0000256" key="5">
    <source>
        <dbReference type="ARBA" id="ARBA00022656"/>
    </source>
</evidence>
<dbReference type="PROSITE" id="PS50215">
    <property type="entry name" value="ADAM_MEPRO"/>
    <property type="match status" value="1"/>
</dbReference>
<dbReference type="InterPro" id="IPR036436">
    <property type="entry name" value="Disintegrin_dom_sf"/>
</dbReference>
<dbReference type="Pfam" id="PF08516">
    <property type="entry name" value="ADAM_CR"/>
    <property type="match status" value="1"/>
</dbReference>
<dbReference type="AlphaFoldDB" id="A0A8D2ISC1"/>
<keyword evidence="13" id="KW-1199">Hemostasis impairing toxin</keyword>
<dbReference type="FunFam" id="3.40.390.10:FF:000002">
    <property type="entry name" value="Disintegrin and metalloproteinase domain-containing protein 22"/>
    <property type="match status" value="1"/>
</dbReference>
<dbReference type="GO" id="GO:0009897">
    <property type="term" value="C:external side of plasma membrane"/>
    <property type="evidence" value="ECO:0007669"/>
    <property type="project" value="TreeGrafter"/>
</dbReference>
<keyword evidence="12 15" id="KW-1015">Disulfide bond</keyword>
<dbReference type="Pfam" id="PF01562">
    <property type="entry name" value="Pep_M12B_propep"/>
    <property type="match status" value="1"/>
</dbReference>
<dbReference type="FunFam" id="4.10.70.10:FF:000001">
    <property type="entry name" value="Disintegrin and metalloproteinase domain-containing protein 22"/>
    <property type="match status" value="1"/>
</dbReference>
<evidence type="ECO:0000256" key="6">
    <source>
        <dbReference type="ARBA" id="ARBA00022692"/>
    </source>
</evidence>
<keyword evidence="4" id="KW-0964">Secreted</keyword>
<sequence length="738" mass="82334">MCMLCEASPPLASERAMGLGCPGGGLFWLVLASGAFWGQILPQGFTYASYEVIIPRKLTPRYGQRESQHVTYLIQIEGKSQTVHLTQKRSFLPKHFPVFTYSKEGELQVDYPFIRDDCFYHGFVQGMPSSSVTISTCSEGLRGLFQLENRSYEIEPVQASASFQHVVYRLEEEIGAVPVSCGLTEEEQSRQVAMMQGTEVLVDKSAPGENWWTHTRYLKLAVVIEHERYVKFGRNETLTVLQVLNIIHTSNSLFKPLSVKLTIIGLEIWSQKNLINVTSIGSTLEKFRIWRRNSLNNRLENDVANLFAYKKFGIAAGLAYVGTVCSKDWSSTVEEFVTSSLLEFSVIFTHELGHIIGMIHDGKFCKCDRKKCIMSPTLASTDKFSNCSYSDYFRKRNARCLFFPPDPNKIYKFKYCGNKVVESGEQCDCGSKAECDLDPCCQSDCTLRSGVTCAFGQCCAKCQYLPARSICRGKAGDCDLPEYCNGTSQWCPDDVYIQDGTPCSNGAYCYHGNCTVHNGQCKMIFGDKATVASDNCFRLMNVQGDRFGNCGLKHGIYTKCNPTDILCGRIQCENIVNLPSFEEHSTIIHYQAGNTECWSLDYHSGMEIADVGAIRDGTPCGNGMMCIGGQCKNVSLLNYDCDVTKCHNRGRCNSQKHCHCDYGWAPPDCLSKGYGGSIDSGPAAEEQSAAITGIIIGTACALFIAFIGLALGIFYKTEENLQRRIHRIMKMYEDEWVL</sequence>
<dbReference type="InterPro" id="IPR006586">
    <property type="entry name" value="ADAM_Cys-rich"/>
</dbReference>
<dbReference type="GO" id="GO:0090729">
    <property type="term" value="F:toxin activity"/>
    <property type="evidence" value="ECO:0007669"/>
    <property type="project" value="UniProtKB-KW"/>
</dbReference>
<dbReference type="PROSITE" id="PS50026">
    <property type="entry name" value="EGF_3"/>
    <property type="match status" value="1"/>
</dbReference>
<evidence type="ECO:0000259" key="19">
    <source>
        <dbReference type="PROSITE" id="PS50214"/>
    </source>
</evidence>
<proteinExistence type="predicted"/>
<dbReference type="InterPro" id="IPR002870">
    <property type="entry name" value="Peptidase_M12B_N"/>
</dbReference>
<dbReference type="InterPro" id="IPR034027">
    <property type="entry name" value="Reprolysin_adamalysin"/>
</dbReference>
<dbReference type="InterPro" id="IPR000742">
    <property type="entry name" value="EGF"/>
</dbReference>
<dbReference type="GO" id="GO:0006508">
    <property type="term" value="P:proteolysis"/>
    <property type="evidence" value="ECO:0007669"/>
    <property type="project" value="InterPro"/>
</dbReference>
<evidence type="ECO:0000259" key="18">
    <source>
        <dbReference type="PROSITE" id="PS50026"/>
    </source>
</evidence>
<feature type="domain" description="EGF-like" evidence="18">
    <location>
        <begin position="637"/>
        <end position="670"/>
    </location>
</feature>
<evidence type="ECO:0000256" key="12">
    <source>
        <dbReference type="ARBA" id="ARBA00023157"/>
    </source>
</evidence>
<organism evidence="21 22">
    <name type="scientific">Varanus komodoensis</name>
    <name type="common">Komodo dragon</name>
    <dbReference type="NCBI Taxonomy" id="61221"/>
    <lineage>
        <taxon>Eukaryota</taxon>
        <taxon>Metazoa</taxon>
        <taxon>Chordata</taxon>
        <taxon>Craniata</taxon>
        <taxon>Vertebrata</taxon>
        <taxon>Euteleostomi</taxon>
        <taxon>Lepidosauria</taxon>
        <taxon>Squamata</taxon>
        <taxon>Bifurcata</taxon>
        <taxon>Unidentata</taxon>
        <taxon>Episquamata</taxon>
        <taxon>Toxicofera</taxon>
        <taxon>Anguimorpha</taxon>
        <taxon>Paleoanguimorpha</taxon>
        <taxon>Varanoidea</taxon>
        <taxon>Varanidae</taxon>
        <taxon>Varanus</taxon>
    </lineage>
</organism>
<evidence type="ECO:0000256" key="17">
    <source>
        <dbReference type="SAM" id="Phobius"/>
    </source>
</evidence>
<evidence type="ECO:0000256" key="3">
    <source>
        <dbReference type="ARBA" id="ARBA00004613"/>
    </source>
</evidence>
<dbReference type="InterPro" id="IPR018358">
    <property type="entry name" value="Disintegrin_CS"/>
</dbReference>
<dbReference type="SMART" id="SM00608">
    <property type="entry name" value="ACR"/>
    <property type="match status" value="1"/>
</dbReference>
<evidence type="ECO:0000256" key="8">
    <source>
        <dbReference type="ARBA" id="ARBA00022801"/>
    </source>
</evidence>
<dbReference type="Gene3D" id="3.40.390.10">
    <property type="entry name" value="Collagenase (Catalytic Domain)"/>
    <property type="match status" value="1"/>
</dbReference>
<keyword evidence="10 17" id="KW-1133">Transmembrane helix</keyword>
<keyword evidence="6 17" id="KW-0812">Transmembrane</keyword>
<keyword evidence="9 16" id="KW-0862">Zinc</keyword>
<evidence type="ECO:0000256" key="1">
    <source>
        <dbReference type="ARBA" id="ARBA00001947"/>
    </source>
</evidence>
<dbReference type="Ensembl" id="ENSVKKT00000001407.1">
    <property type="protein sequence ID" value="ENSVKKP00000001357.1"/>
    <property type="gene ID" value="ENSVKKG00000001079.1"/>
</dbReference>
<feature type="binding site" evidence="16">
    <location>
        <position position="350"/>
    </location>
    <ligand>
        <name>Zn(2+)</name>
        <dbReference type="ChEBI" id="CHEBI:29105"/>
        <note>catalytic</note>
    </ligand>
</feature>
<dbReference type="Gene3D" id="4.10.70.10">
    <property type="entry name" value="Disintegrin domain"/>
    <property type="match status" value="1"/>
</dbReference>
<dbReference type="Pfam" id="PF00200">
    <property type="entry name" value="Disintegrin"/>
    <property type="match status" value="1"/>
</dbReference>
<keyword evidence="22" id="KW-1185">Reference proteome</keyword>